<dbReference type="Gene3D" id="3.10.50.10">
    <property type="match status" value="1"/>
</dbReference>
<dbReference type="OrthoDB" id="99456at2"/>
<name>A0A249JYV9_9ACTN</name>
<dbReference type="GO" id="GO:0016787">
    <property type="term" value="F:hydrolase activity"/>
    <property type="evidence" value="ECO:0007669"/>
    <property type="project" value="UniProtKB-KW"/>
</dbReference>
<dbReference type="Pfam" id="PF00704">
    <property type="entry name" value="Glyco_hydro_18"/>
    <property type="match status" value="1"/>
</dbReference>
<dbReference type="InterPro" id="IPR029070">
    <property type="entry name" value="Chitinase_insertion_sf"/>
</dbReference>
<dbReference type="InterPro" id="IPR001223">
    <property type="entry name" value="Glyco_hydro18_cat"/>
</dbReference>
<proteinExistence type="predicted"/>
<accession>A0A249JYV9</accession>
<dbReference type="SUPFAM" id="SSF51445">
    <property type="entry name" value="(Trans)glycosidases"/>
    <property type="match status" value="1"/>
</dbReference>
<evidence type="ECO:0000256" key="1">
    <source>
        <dbReference type="SAM" id="SignalP"/>
    </source>
</evidence>
<dbReference type="SMART" id="SM00636">
    <property type="entry name" value="Glyco_18"/>
    <property type="match status" value="1"/>
</dbReference>
<sequence length="572" mass="62312">MRSRKLLILAVAFSFALSTLTPANADNPPRRILSGWLPDYSLARNLPTVEGNLDLIKDISPFWYGLTGETNIKDKYALGKYTTSKEAVIARLKANGLLLLPTITDDTKKLVLANLLANPTSRTNIVQTIKSLVLRYNYDGIDLDFEVFYTQDGRSSWPTTKPNWIAFIKELSTALHEQGKLLSVTTPPDFAPETKRAGNWVFSWAEIGPHIDRLRIMAYDFSTVNPGPIGPLPWSEDAVKYASTQMPASKVFLGIPGYGRDWITKVEGFCPKDFATSVVVGAKAAVVMREAVTLATTNNAAITYNPTHAESTFTYKKSYVDPTNSASFCTATRTVWFPDEKSYAARTNLVGKYRLGGIAVWTFGMENTAAITAVRDIAKSIAPDQVIGTMSTDLEQIAYGSTFNLTGTFKLPDKTPIPSLNVRFEIKNSSDNSWRTLAAGVTDAAGVIAVPVIVGQKSEIRLVSEGSWERSEGKTLEKTISVIPKVRLDLPASLKVNTTYAVTGQVSPKSADIKLTVKQGGKSIGEFATDANGLFTFNTKITEPGLATYQVVITAGSKNTAGMSDEITVLVR</sequence>
<organism evidence="4 5">
    <name type="scientific">Candidatus Nanopelagicus limnae</name>
    <dbReference type="NCBI Taxonomy" id="1884634"/>
    <lineage>
        <taxon>Bacteria</taxon>
        <taxon>Bacillati</taxon>
        <taxon>Actinomycetota</taxon>
        <taxon>Actinomycetes</taxon>
        <taxon>Candidatus Nanopelagicales</taxon>
        <taxon>Candidatus Nanopelagicaceae</taxon>
        <taxon>Candidatus Nanopelagicus</taxon>
    </lineage>
</organism>
<dbReference type="PANTHER" id="PTHR46066">
    <property type="entry name" value="CHITINASE DOMAIN-CONTAINING PROTEIN 1 FAMILY MEMBER"/>
    <property type="match status" value="1"/>
</dbReference>
<gene>
    <name evidence="4" type="ORF">B1s21122_05190</name>
</gene>
<dbReference type="GO" id="GO:0008061">
    <property type="term" value="F:chitin binding"/>
    <property type="evidence" value="ECO:0007669"/>
    <property type="project" value="InterPro"/>
</dbReference>
<dbReference type="KEGG" id="abam:B1s21122_05190"/>
<dbReference type="GO" id="GO:0005975">
    <property type="term" value="P:carbohydrate metabolic process"/>
    <property type="evidence" value="ECO:0007669"/>
    <property type="project" value="InterPro"/>
</dbReference>
<dbReference type="PROSITE" id="PS50095">
    <property type="entry name" value="PLAT"/>
    <property type="match status" value="1"/>
</dbReference>
<feature type="domain" description="PLAT" evidence="2">
    <location>
        <begin position="547"/>
        <end position="572"/>
    </location>
</feature>
<dbReference type="EMBL" id="CP016768">
    <property type="protein sequence ID" value="ASY09714.1"/>
    <property type="molecule type" value="Genomic_DNA"/>
</dbReference>
<feature type="domain" description="GH18" evidence="3">
    <location>
        <begin position="30"/>
        <end position="381"/>
    </location>
</feature>
<dbReference type="PROSITE" id="PS51910">
    <property type="entry name" value="GH18_2"/>
    <property type="match status" value="1"/>
</dbReference>
<evidence type="ECO:0000259" key="2">
    <source>
        <dbReference type="PROSITE" id="PS50095"/>
    </source>
</evidence>
<dbReference type="Gene3D" id="3.20.20.80">
    <property type="entry name" value="Glycosidases"/>
    <property type="match status" value="1"/>
</dbReference>
<protein>
    <submittedName>
        <fullName evidence="4">Glycosylhydrolase</fullName>
    </submittedName>
</protein>
<keyword evidence="4" id="KW-0378">Hydrolase</keyword>
<dbReference type="RefSeq" id="WP_095681018.1">
    <property type="nucleotide sequence ID" value="NZ_CP016768.2"/>
</dbReference>
<dbReference type="PANTHER" id="PTHR46066:SF2">
    <property type="entry name" value="CHITINASE DOMAIN-CONTAINING PROTEIN 1"/>
    <property type="match status" value="1"/>
</dbReference>
<dbReference type="InterPro" id="IPR017853">
    <property type="entry name" value="GH"/>
</dbReference>
<reference evidence="5" key="1">
    <citation type="submission" date="2016-10" db="EMBL/GenBank/DDBJ databases">
        <title>High microdiversification within the ubiquitous acI lineage of Actinobacteria.</title>
        <authorList>
            <person name="Neuenschwander S.M."/>
            <person name="Salcher M."/>
            <person name="Ghai R."/>
            <person name="Pernthaler J."/>
        </authorList>
    </citation>
    <scope>NUCLEOTIDE SEQUENCE [LARGE SCALE GENOMIC DNA]</scope>
</reference>
<dbReference type="InterPro" id="IPR011583">
    <property type="entry name" value="Chitinase_II/V-like_cat"/>
</dbReference>
<evidence type="ECO:0000313" key="4">
    <source>
        <dbReference type="EMBL" id="ASY09714.1"/>
    </source>
</evidence>
<feature type="signal peptide" evidence="1">
    <location>
        <begin position="1"/>
        <end position="25"/>
    </location>
</feature>
<keyword evidence="1" id="KW-0732">Signal</keyword>
<evidence type="ECO:0000259" key="3">
    <source>
        <dbReference type="PROSITE" id="PS51910"/>
    </source>
</evidence>
<keyword evidence="5" id="KW-1185">Reference proteome</keyword>
<dbReference type="AlphaFoldDB" id="A0A249JYV9"/>
<feature type="chain" id="PRO_5012490362" evidence="1">
    <location>
        <begin position="26"/>
        <end position="572"/>
    </location>
</feature>
<dbReference type="Proteomes" id="UP000217153">
    <property type="component" value="Chromosome"/>
</dbReference>
<dbReference type="InterPro" id="IPR001024">
    <property type="entry name" value="PLAT/LH2_dom"/>
</dbReference>
<evidence type="ECO:0000313" key="5">
    <source>
        <dbReference type="Proteomes" id="UP000217153"/>
    </source>
</evidence>